<keyword evidence="2" id="KW-1185">Reference proteome</keyword>
<feature type="non-terminal residue" evidence="1">
    <location>
        <position position="1"/>
    </location>
</feature>
<organism evidence="1 2">
    <name type="scientific">Cephalotus follicularis</name>
    <name type="common">Albany pitcher plant</name>
    <dbReference type="NCBI Taxonomy" id="3775"/>
    <lineage>
        <taxon>Eukaryota</taxon>
        <taxon>Viridiplantae</taxon>
        <taxon>Streptophyta</taxon>
        <taxon>Embryophyta</taxon>
        <taxon>Tracheophyta</taxon>
        <taxon>Spermatophyta</taxon>
        <taxon>Magnoliopsida</taxon>
        <taxon>eudicotyledons</taxon>
        <taxon>Gunneridae</taxon>
        <taxon>Pentapetalae</taxon>
        <taxon>rosids</taxon>
        <taxon>fabids</taxon>
        <taxon>Oxalidales</taxon>
        <taxon>Cephalotaceae</taxon>
        <taxon>Cephalotus</taxon>
    </lineage>
</organism>
<sequence>DAVNTLILTIFKHFVGDMSAITDRNNELLLNLKCRSMSKFQRYKDTFLVKVIYRHNCNSNVGLELCNNLKLKKQIKREKLTSKKELGQFCG</sequence>
<dbReference type="AlphaFoldDB" id="A0A1Q3C7M1"/>
<evidence type="ECO:0000313" key="1">
    <source>
        <dbReference type="EMBL" id="GAV76267.1"/>
    </source>
</evidence>
<dbReference type="InParanoid" id="A0A1Q3C7M1"/>
<dbReference type="PANTHER" id="PTHR33054">
    <property type="entry name" value="CCHC-TYPE DOMAIN-CONTAINING PROTEIN"/>
    <property type="match status" value="1"/>
</dbReference>
<reference evidence="2" key="1">
    <citation type="submission" date="2016-04" db="EMBL/GenBank/DDBJ databases">
        <title>Cephalotus genome sequencing.</title>
        <authorList>
            <person name="Fukushima K."/>
            <person name="Hasebe M."/>
            <person name="Fang X."/>
        </authorList>
    </citation>
    <scope>NUCLEOTIDE SEQUENCE [LARGE SCALE GENOMIC DNA]</scope>
    <source>
        <strain evidence="2">cv. St1</strain>
    </source>
</reference>
<dbReference type="PANTHER" id="PTHR33054:SF9">
    <property type="entry name" value="CCHC-TYPE DOMAIN-CONTAINING PROTEIN"/>
    <property type="match status" value="1"/>
</dbReference>
<dbReference type="EMBL" id="BDDD01001473">
    <property type="protein sequence ID" value="GAV76267.1"/>
    <property type="molecule type" value="Genomic_DNA"/>
</dbReference>
<dbReference type="OrthoDB" id="1306145at2759"/>
<gene>
    <name evidence="1" type="ORF">CFOL_v3_19742</name>
</gene>
<evidence type="ECO:0000313" key="2">
    <source>
        <dbReference type="Proteomes" id="UP000187406"/>
    </source>
</evidence>
<dbReference type="Proteomes" id="UP000187406">
    <property type="component" value="Unassembled WGS sequence"/>
</dbReference>
<protein>
    <submittedName>
        <fullName evidence="1">Uncharacterized protein</fullName>
    </submittedName>
</protein>
<comment type="caution">
    <text evidence="1">The sequence shown here is derived from an EMBL/GenBank/DDBJ whole genome shotgun (WGS) entry which is preliminary data.</text>
</comment>
<accession>A0A1Q3C7M1</accession>
<proteinExistence type="predicted"/>
<name>A0A1Q3C7M1_CEPFO</name>